<dbReference type="InterPro" id="IPR029052">
    <property type="entry name" value="Metallo-depent_PP-like"/>
</dbReference>
<dbReference type="InterPro" id="IPR006179">
    <property type="entry name" value="5_nucleotidase/apyrase"/>
</dbReference>
<dbReference type="InterPro" id="IPR004843">
    <property type="entry name" value="Calcineurin-like_PHP"/>
</dbReference>
<proteinExistence type="inferred from homology"/>
<dbReference type="CDD" id="cd00845">
    <property type="entry name" value="MPP_UshA_N_like"/>
    <property type="match status" value="1"/>
</dbReference>
<dbReference type="GO" id="GO:0008253">
    <property type="term" value="F:5'-nucleotidase activity"/>
    <property type="evidence" value="ECO:0007669"/>
    <property type="project" value="TreeGrafter"/>
</dbReference>
<evidence type="ECO:0000313" key="3">
    <source>
        <dbReference type="EMBL" id="MDK7293399.1"/>
    </source>
</evidence>
<feature type="domain" description="Calcineurin-like phosphoesterase" evidence="2">
    <location>
        <begin position="5"/>
        <end position="201"/>
    </location>
</feature>
<name>A0AAW6YJ74_9STRE</name>
<evidence type="ECO:0000256" key="1">
    <source>
        <dbReference type="RuleBase" id="RU362119"/>
    </source>
</evidence>
<dbReference type="PANTHER" id="PTHR11575">
    <property type="entry name" value="5'-NUCLEOTIDASE-RELATED"/>
    <property type="match status" value="1"/>
</dbReference>
<comment type="caution">
    <text evidence="3">The sequence shown here is derived from an EMBL/GenBank/DDBJ whole genome shotgun (WGS) entry which is preliminary data.</text>
</comment>
<keyword evidence="1" id="KW-0547">Nucleotide-binding</keyword>
<gene>
    <name evidence="3" type="ORF">QP487_08045</name>
</gene>
<protein>
    <submittedName>
        <fullName evidence="3">Metallophosphoesterase</fullName>
    </submittedName>
</protein>
<evidence type="ECO:0000259" key="2">
    <source>
        <dbReference type="Pfam" id="PF00149"/>
    </source>
</evidence>
<dbReference type="Gene3D" id="3.60.21.10">
    <property type="match status" value="1"/>
</dbReference>
<dbReference type="GO" id="GO:0009166">
    <property type="term" value="P:nucleotide catabolic process"/>
    <property type="evidence" value="ECO:0007669"/>
    <property type="project" value="InterPro"/>
</dbReference>
<accession>A0AAW6YJ74</accession>
<organism evidence="3 4">
    <name type="scientific">Streptococcus pasteurianus</name>
    <dbReference type="NCBI Taxonomy" id="197614"/>
    <lineage>
        <taxon>Bacteria</taxon>
        <taxon>Bacillati</taxon>
        <taxon>Bacillota</taxon>
        <taxon>Bacilli</taxon>
        <taxon>Lactobacillales</taxon>
        <taxon>Streptococcaceae</taxon>
        <taxon>Streptococcus</taxon>
    </lineage>
</organism>
<dbReference type="SUPFAM" id="SSF56300">
    <property type="entry name" value="Metallo-dependent phosphatases"/>
    <property type="match status" value="1"/>
</dbReference>
<keyword evidence="1" id="KW-0378">Hydrolase</keyword>
<sequence length="418" mass="47734">MTEKLTILHLNDWHSHFETYPKLKRFFQDYADQDAEVIKIDVGDNIDRWHPMTDATQGKYNVQLMNELGIDFATIGNNEGIGLAKTMLNQVYENANFDVILGNLEDEAGRPTWAKPYKIYETALGTKIVFLAYTFPYYLTYHPGGWQVLDPITCLNRDLEIPEVKSADFHILLSHLGLPFDEKITAEVPEIDLIIGAHTHHVFEDGACLNGTYLAAAGKYGQFAGEINLTFEHHELSDITIHAHETSHMPSKPSDKEWIETVEANGRKLLSQEIVKSFDHELSLDESRQIVMAAMKEYANADIAMINSGLVVTPFSKNVTKDTLHLERIADYITFIHKGKIILTETKDNLIYRYAILRCSDKNFSSLDKEDIVAYRRRDYQIDVLVSDIEEARRKYPKIIIDHTTIDEIMLLLVKGGK</sequence>
<reference evidence="3" key="1">
    <citation type="submission" date="2023-05" db="EMBL/GenBank/DDBJ databases">
        <title>Cataloging the Phylogenetic Diversity of Human Bladder Bacteria.</title>
        <authorList>
            <person name="Du J."/>
        </authorList>
    </citation>
    <scope>NUCLEOTIDE SEQUENCE</scope>
    <source>
        <strain evidence="3">UMB0765</strain>
    </source>
</reference>
<dbReference type="Pfam" id="PF00149">
    <property type="entry name" value="Metallophos"/>
    <property type="match status" value="1"/>
</dbReference>
<dbReference type="EMBL" id="JASOPU010000009">
    <property type="protein sequence ID" value="MDK7293399.1"/>
    <property type="molecule type" value="Genomic_DNA"/>
</dbReference>
<comment type="similarity">
    <text evidence="1">Belongs to the 5'-nucleotidase family.</text>
</comment>
<dbReference type="Proteomes" id="UP001237917">
    <property type="component" value="Unassembled WGS sequence"/>
</dbReference>
<dbReference type="GO" id="GO:0008768">
    <property type="term" value="F:UDP-sugar diphosphatase activity"/>
    <property type="evidence" value="ECO:0007669"/>
    <property type="project" value="TreeGrafter"/>
</dbReference>
<dbReference type="GO" id="GO:0000166">
    <property type="term" value="F:nucleotide binding"/>
    <property type="evidence" value="ECO:0007669"/>
    <property type="project" value="UniProtKB-KW"/>
</dbReference>
<dbReference type="GO" id="GO:0030288">
    <property type="term" value="C:outer membrane-bounded periplasmic space"/>
    <property type="evidence" value="ECO:0007669"/>
    <property type="project" value="TreeGrafter"/>
</dbReference>
<dbReference type="PANTHER" id="PTHR11575:SF23">
    <property type="entry name" value="5-NUCLEOTIDASE FAMILY PROTEIN"/>
    <property type="match status" value="1"/>
</dbReference>
<dbReference type="AlphaFoldDB" id="A0AAW6YJ74"/>
<dbReference type="PRINTS" id="PR01607">
    <property type="entry name" value="APYRASEFAMLY"/>
</dbReference>
<evidence type="ECO:0000313" key="4">
    <source>
        <dbReference type="Proteomes" id="UP001237917"/>
    </source>
</evidence>